<dbReference type="RefSeq" id="WP_212697297.1">
    <property type="nucleotide sequence ID" value="NZ_CP058649.1"/>
</dbReference>
<dbReference type="Gene3D" id="3.30.70.940">
    <property type="entry name" value="NusG, N-terminal domain"/>
    <property type="match status" value="1"/>
</dbReference>
<dbReference type="InterPro" id="IPR036735">
    <property type="entry name" value="NGN_dom_sf"/>
</dbReference>
<protein>
    <submittedName>
        <fullName evidence="5">Antiterminator LoaP</fullName>
    </submittedName>
</protein>
<evidence type="ECO:0000259" key="4">
    <source>
        <dbReference type="SMART" id="SM00738"/>
    </source>
</evidence>
<dbReference type="GO" id="GO:0006354">
    <property type="term" value="P:DNA-templated transcription elongation"/>
    <property type="evidence" value="ECO:0007669"/>
    <property type="project" value="InterPro"/>
</dbReference>
<feature type="domain" description="NusG-like N-terminal" evidence="4">
    <location>
        <begin position="1"/>
        <end position="107"/>
    </location>
</feature>
<dbReference type="SUPFAM" id="SSF50104">
    <property type="entry name" value="Translation proteins SH3-like domain"/>
    <property type="match status" value="1"/>
</dbReference>
<dbReference type="PANTHER" id="PTHR30265">
    <property type="entry name" value="RHO-INTERACTING TRANSCRIPTION TERMINATION FACTOR NUSG"/>
    <property type="match status" value="1"/>
</dbReference>
<dbReference type="InterPro" id="IPR008991">
    <property type="entry name" value="Translation_prot_SH3-like_sf"/>
</dbReference>
<name>A0A8J8MHC5_9FIRM</name>
<dbReference type="InterPro" id="IPR006645">
    <property type="entry name" value="NGN-like_dom"/>
</dbReference>
<reference evidence="5" key="1">
    <citation type="submission" date="2020-07" db="EMBL/GenBank/DDBJ databases">
        <title>Vallitalea pronyensis genome.</title>
        <authorList>
            <person name="Postec A."/>
        </authorList>
    </citation>
    <scope>NUCLEOTIDE SEQUENCE</scope>
    <source>
        <strain evidence="5">FatNI3</strain>
    </source>
</reference>
<dbReference type="Gene3D" id="2.30.30.30">
    <property type="match status" value="1"/>
</dbReference>
<dbReference type="EMBL" id="CP058649">
    <property type="protein sequence ID" value="QUI21827.1"/>
    <property type="molecule type" value="Genomic_DNA"/>
</dbReference>
<dbReference type="GO" id="GO:0031564">
    <property type="term" value="P:transcription antitermination"/>
    <property type="evidence" value="ECO:0007669"/>
    <property type="project" value="UniProtKB-KW"/>
</dbReference>
<dbReference type="KEGG" id="vpy:HZI73_05735"/>
<dbReference type="InterPro" id="IPR043425">
    <property type="entry name" value="NusG-like"/>
</dbReference>
<dbReference type="SMART" id="SM00738">
    <property type="entry name" value="NGN"/>
    <property type="match status" value="1"/>
</dbReference>
<dbReference type="SUPFAM" id="SSF82679">
    <property type="entry name" value="N-utilization substance G protein NusG, N-terminal domain"/>
    <property type="match status" value="1"/>
</dbReference>
<keyword evidence="2" id="KW-0805">Transcription regulation</keyword>
<accession>A0A8J8MHC5</accession>
<evidence type="ECO:0000256" key="2">
    <source>
        <dbReference type="ARBA" id="ARBA00023015"/>
    </source>
</evidence>
<keyword evidence="6" id="KW-1185">Reference proteome</keyword>
<evidence type="ECO:0000313" key="6">
    <source>
        <dbReference type="Proteomes" id="UP000683246"/>
    </source>
</evidence>
<gene>
    <name evidence="5" type="primary">loaP</name>
    <name evidence="5" type="ORF">HZI73_05735</name>
</gene>
<keyword evidence="1" id="KW-0889">Transcription antitermination</keyword>
<dbReference type="Proteomes" id="UP000683246">
    <property type="component" value="Chromosome"/>
</dbReference>
<evidence type="ECO:0000313" key="5">
    <source>
        <dbReference type="EMBL" id="QUI21827.1"/>
    </source>
</evidence>
<organism evidence="5 6">
    <name type="scientific">Vallitalea pronyensis</name>
    <dbReference type="NCBI Taxonomy" id="1348613"/>
    <lineage>
        <taxon>Bacteria</taxon>
        <taxon>Bacillati</taxon>
        <taxon>Bacillota</taxon>
        <taxon>Clostridia</taxon>
        <taxon>Lachnospirales</taxon>
        <taxon>Vallitaleaceae</taxon>
        <taxon>Vallitalea</taxon>
    </lineage>
</organism>
<proteinExistence type="predicted"/>
<dbReference type="CDD" id="cd08000">
    <property type="entry name" value="NGN"/>
    <property type="match status" value="1"/>
</dbReference>
<sequence>MSWYVMSTQTGYEDDICTRIKKANDILFSDMSYNLLLPKRKIYERRQGVTRQVIRKIFPGYILLETNNIIDFYYRVKNLPRINNILRTDDCFHEVKYEDMRQILRMIDKDGLIGISEAFIINDEIQVINGPLLGYTGFIKKIDKRKGRAKVLFKMGHNEHLIDLGIEILQKYGKSKHGNI</sequence>
<dbReference type="PANTHER" id="PTHR30265:SF4">
    <property type="entry name" value="KOW MOTIF FAMILY PROTEIN, EXPRESSED"/>
    <property type="match status" value="1"/>
</dbReference>
<dbReference type="Pfam" id="PF02357">
    <property type="entry name" value="NusG"/>
    <property type="match status" value="1"/>
</dbReference>
<dbReference type="NCBIfam" id="NF033641">
    <property type="entry name" value="antiterm_LoaP"/>
    <property type="match status" value="1"/>
</dbReference>
<evidence type="ECO:0000256" key="3">
    <source>
        <dbReference type="ARBA" id="ARBA00023163"/>
    </source>
</evidence>
<dbReference type="AlphaFoldDB" id="A0A8J8MHC5"/>
<keyword evidence="3" id="KW-0804">Transcription</keyword>
<dbReference type="InterPro" id="IPR014722">
    <property type="entry name" value="Rib_uL2_dom2"/>
</dbReference>
<dbReference type="InterPro" id="IPR047663">
    <property type="entry name" value="Transcription_antiterm_LoaP"/>
</dbReference>
<evidence type="ECO:0000256" key="1">
    <source>
        <dbReference type="ARBA" id="ARBA00022814"/>
    </source>
</evidence>